<comment type="similarity">
    <text evidence="1 2">Belongs to the pirin family.</text>
</comment>
<dbReference type="Pfam" id="PF02678">
    <property type="entry name" value="Pirin"/>
    <property type="match status" value="1"/>
</dbReference>
<evidence type="ECO:0000313" key="6">
    <source>
        <dbReference type="Proteomes" id="UP001519343"/>
    </source>
</evidence>
<dbReference type="InterPro" id="IPR041602">
    <property type="entry name" value="Quercetinase_C"/>
</dbReference>
<dbReference type="Gene3D" id="2.60.120.10">
    <property type="entry name" value="Jelly Rolls"/>
    <property type="match status" value="2"/>
</dbReference>
<dbReference type="Pfam" id="PF17954">
    <property type="entry name" value="Pirin_C_2"/>
    <property type="match status" value="1"/>
</dbReference>
<protein>
    <submittedName>
        <fullName evidence="5">Redox-sensitive bicupin YhaK (Pirin superfamily)</fullName>
    </submittedName>
</protein>
<dbReference type="PANTHER" id="PTHR43212">
    <property type="entry name" value="QUERCETIN 2,3-DIOXYGENASE"/>
    <property type="match status" value="1"/>
</dbReference>
<reference evidence="5 6" key="1">
    <citation type="submission" date="2021-03" db="EMBL/GenBank/DDBJ databases">
        <title>Genomic Encyclopedia of Type Strains, Phase IV (KMG-IV): sequencing the most valuable type-strain genomes for metagenomic binning, comparative biology and taxonomic classification.</title>
        <authorList>
            <person name="Goeker M."/>
        </authorList>
    </citation>
    <scope>NUCLEOTIDE SEQUENCE [LARGE SCALE GENOMIC DNA]</scope>
    <source>
        <strain evidence="5 6">DSM 24738</strain>
    </source>
</reference>
<dbReference type="CDD" id="cd02910">
    <property type="entry name" value="cupin_Yhhw_N"/>
    <property type="match status" value="1"/>
</dbReference>
<dbReference type="PANTHER" id="PTHR43212:SF3">
    <property type="entry name" value="QUERCETIN 2,3-DIOXYGENASE"/>
    <property type="match status" value="1"/>
</dbReference>
<dbReference type="Proteomes" id="UP001519343">
    <property type="component" value="Unassembled WGS sequence"/>
</dbReference>
<dbReference type="RefSeq" id="WP_209809479.1">
    <property type="nucleotide sequence ID" value="NZ_JAGGKT010000002.1"/>
</dbReference>
<name>A0ABS4GMA6_9BACL</name>
<dbReference type="InterPro" id="IPR012093">
    <property type="entry name" value="Pirin"/>
</dbReference>
<keyword evidence="6" id="KW-1185">Reference proteome</keyword>
<feature type="domain" description="Quercetin 2,3-dioxygenase C-terminal cupin" evidence="4">
    <location>
        <begin position="152"/>
        <end position="233"/>
    </location>
</feature>
<dbReference type="InterPro" id="IPR014710">
    <property type="entry name" value="RmlC-like_jellyroll"/>
</dbReference>
<evidence type="ECO:0000256" key="1">
    <source>
        <dbReference type="ARBA" id="ARBA00008416"/>
    </source>
</evidence>
<evidence type="ECO:0000313" key="5">
    <source>
        <dbReference type="EMBL" id="MBP1931415.1"/>
    </source>
</evidence>
<gene>
    <name evidence="5" type="ORF">J2Z37_001412</name>
</gene>
<accession>A0ABS4GMA6</accession>
<evidence type="ECO:0000259" key="3">
    <source>
        <dbReference type="Pfam" id="PF02678"/>
    </source>
</evidence>
<dbReference type="SUPFAM" id="SSF51182">
    <property type="entry name" value="RmlC-like cupins"/>
    <property type="match status" value="1"/>
</dbReference>
<sequence>MIKIYPAEERYSGNHGWLQCNFSFSFADYYDPSNLQFGPLRVFNDDYIQPQKGFGTHPHRDMEIVTFILKGQLKHEDNTGGSEILKPGEVQRMSAGTGILHSEINSSSDEVTNSLQLWFQPLEKGITPSYEQKKYDQMATKNRLLPVVSHRMKSENIAYIHQDLTIYMSDLGADKKVVFNQEHGRKIYVFVIEGNLSLNEGYQLKRRDAARITDLTHLDLTSSQGASFMLIDLP</sequence>
<feature type="domain" description="Pirin N-terminal" evidence="3">
    <location>
        <begin position="10"/>
        <end position="118"/>
    </location>
</feature>
<dbReference type="PIRSF" id="PIRSF006232">
    <property type="entry name" value="Pirin"/>
    <property type="match status" value="1"/>
</dbReference>
<dbReference type="InterPro" id="IPR011051">
    <property type="entry name" value="RmlC_Cupin_sf"/>
</dbReference>
<dbReference type="InterPro" id="IPR003829">
    <property type="entry name" value="Pirin_N_dom"/>
</dbReference>
<evidence type="ECO:0000256" key="2">
    <source>
        <dbReference type="RuleBase" id="RU003457"/>
    </source>
</evidence>
<dbReference type="EMBL" id="JAGGKT010000002">
    <property type="protein sequence ID" value="MBP1931415.1"/>
    <property type="molecule type" value="Genomic_DNA"/>
</dbReference>
<organism evidence="5 6">
    <name type="scientific">Ammoniphilus resinae</name>
    <dbReference type="NCBI Taxonomy" id="861532"/>
    <lineage>
        <taxon>Bacteria</taxon>
        <taxon>Bacillati</taxon>
        <taxon>Bacillota</taxon>
        <taxon>Bacilli</taxon>
        <taxon>Bacillales</taxon>
        <taxon>Paenibacillaceae</taxon>
        <taxon>Aneurinibacillus group</taxon>
        <taxon>Ammoniphilus</taxon>
    </lineage>
</organism>
<evidence type="ECO:0000259" key="4">
    <source>
        <dbReference type="Pfam" id="PF17954"/>
    </source>
</evidence>
<proteinExistence type="inferred from homology"/>
<comment type="caution">
    <text evidence="5">The sequence shown here is derived from an EMBL/GenBank/DDBJ whole genome shotgun (WGS) entry which is preliminary data.</text>
</comment>